<comment type="caution">
    <text evidence="1">The sequence shown here is derived from an EMBL/GenBank/DDBJ whole genome shotgun (WGS) entry which is preliminary data.</text>
</comment>
<proteinExistence type="predicted"/>
<dbReference type="OrthoDB" id="9840297at2"/>
<gene>
    <name evidence="2" type="ORF">BM613_04915</name>
    <name evidence="1" type="ORF">BM613_11835</name>
</gene>
<protein>
    <submittedName>
        <fullName evidence="1">Uncharacterized protein</fullName>
    </submittedName>
</protein>
<dbReference type="EMBL" id="MPDK01000025">
    <property type="protein sequence ID" value="PWI56834.1"/>
    <property type="molecule type" value="Genomic_DNA"/>
</dbReference>
<name>A0A2U3D6D8_SULT2</name>
<keyword evidence="3" id="KW-1185">Reference proteome</keyword>
<evidence type="ECO:0000313" key="1">
    <source>
        <dbReference type="EMBL" id="PWI56834.1"/>
    </source>
</evidence>
<dbReference type="Proteomes" id="UP000245380">
    <property type="component" value="Unassembled WGS sequence"/>
</dbReference>
<dbReference type="EMBL" id="MPDK01000005">
    <property type="protein sequence ID" value="PWI58259.1"/>
    <property type="molecule type" value="Genomic_DNA"/>
</dbReference>
<sequence>MEIYIPNLKTEIESVRVIFDEFSNKLVCEGIPTDRLNIYQVAPPEIFHYYSIELNGKFRVCDAWTDESFLLKNGEYGTVSVQKDISNQIFIKSVLCTKVNAQGIAEELTNIFTDENPMVILSFELISPSSNEMSAVVTVEWCSAKQTQWITSRPYRFKGKKVSFNALRISREIPEGSWSCHVYVNDEFASMHSFVIVRGQLKPNAAFFDSYG</sequence>
<reference evidence="1 3" key="1">
    <citation type="submission" date="2016-11" db="EMBL/GenBank/DDBJ databases">
        <title>Comparative genomics of Acidibacillus ferroxidans species.</title>
        <authorList>
            <person name="Oliveira G."/>
            <person name="Nunes G."/>
            <person name="Oliveira R."/>
            <person name="Araujo F."/>
            <person name="Salim A."/>
            <person name="Scholte L."/>
            <person name="Morais D."/>
            <person name="Nancucheo I."/>
            <person name="Johnson D.B."/>
            <person name="Grail B."/>
            <person name="Bittencourt J."/>
            <person name="Valadares R."/>
        </authorList>
    </citation>
    <scope>NUCLEOTIDE SEQUENCE [LARGE SCALE GENOMIC DNA]</scope>
    <source>
        <strain evidence="1 3">Y002</strain>
    </source>
</reference>
<evidence type="ECO:0000313" key="2">
    <source>
        <dbReference type="EMBL" id="PWI58259.1"/>
    </source>
</evidence>
<organism evidence="1 3">
    <name type="scientific">Sulfoacidibacillus thermotolerans</name>
    <name type="common">Acidibacillus sulfuroxidans</name>
    <dbReference type="NCBI Taxonomy" id="1765684"/>
    <lineage>
        <taxon>Bacteria</taxon>
        <taxon>Bacillati</taxon>
        <taxon>Bacillota</taxon>
        <taxon>Bacilli</taxon>
        <taxon>Bacillales</taxon>
        <taxon>Alicyclobacillaceae</taxon>
        <taxon>Sulfoacidibacillus</taxon>
    </lineage>
</organism>
<accession>A0A2U3D6D8</accession>
<evidence type="ECO:0000313" key="3">
    <source>
        <dbReference type="Proteomes" id="UP000245380"/>
    </source>
</evidence>
<dbReference type="RefSeq" id="WP_109430050.1">
    <property type="nucleotide sequence ID" value="NZ_MPDK01000005.1"/>
</dbReference>
<dbReference type="AlphaFoldDB" id="A0A2U3D6D8"/>